<name>A0A8H6IS67_9PEZI</name>
<dbReference type="AlphaFoldDB" id="A0A8H6IS67"/>
<organism evidence="2 3">
    <name type="scientific">Colletotrichum sojae</name>
    <dbReference type="NCBI Taxonomy" id="2175907"/>
    <lineage>
        <taxon>Eukaryota</taxon>
        <taxon>Fungi</taxon>
        <taxon>Dikarya</taxon>
        <taxon>Ascomycota</taxon>
        <taxon>Pezizomycotina</taxon>
        <taxon>Sordariomycetes</taxon>
        <taxon>Hypocreomycetidae</taxon>
        <taxon>Glomerellales</taxon>
        <taxon>Glomerellaceae</taxon>
        <taxon>Colletotrichum</taxon>
        <taxon>Colletotrichum orchidearum species complex</taxon>
    </lineage>
</organism>
<keyword evidence="3" id="KW-1185">Reference proteome</keyword>
<feature type="region of interest" description="Disordered" evidence="1">
    <location>
        <begin position="275"/>
        <end position="310"/>
    </location>
</feature>
<dbReference type="EMBL" id="WIGN01000396">
    <property type="protein sequence ID" value="KAF6795031.1"/>
    <property type="molecule type" value="Genomic_DNA"/>
</dbReference>
<accession>A0A8H6IS67</accession>
<feature type="compositionally biased region" description="Acidic residues" evidence="1">
    <location>
        <begin position="291"/>
        <end position="310"/>
    </location>
</feature>
<sequence>MEDNEPVYDRDAIASSLTRYYHQLARACYFSPTDIQSPPPEGWSDAELDVDVLHALQRSDKAIDLLRHIPYVRPLRNGESLVRWPILVGVNAIRYLRDDGDFEEWSSRGEQGLSELLSIGAGEAYLRSKDPDIIALGRHSTNGVWCLIDCEMGVLTSSSEYHTFNINWGKEFEPTADFFFDDMTAQLARGIDLLPLPPVDDREPEILGSSYSGLDDRHAQDLRRRVKGIYDTFGWRQDDFNPRPWRRKECYAKLTRLVTLMREAEKKRLEWEEIDEGVDSDYEDSNKDPDSEPESSDDSDVEGAEAPEDHDVDMEATEQLEEELPKLIADQKEDIEEMEHEPPNYGYDRDAVVDAVTRYYQLLSRMAYFPPTLVDYPPEGGWTDDRFPVEKLRRLGYSETAIDLLRHLPYLGEYEYDCEWELFHGSRPIRYLRDSRPFKRNSDTAKLYRQRLFKLKLSPYKDRKALLPAEMVALSGIPGLFGHWYLIDTSFGSLYVETLSDRKDFDPLGNRPWLMNKPLPIVPHLEEIISKTRSLEFVPIPHEDLEVNLFPHIWVEPDWSLGPNVLAKVGGIHERMLIPFKGRWGIGDARNVYREFGWPDLENFHREECIEALAELYAETVYDRSHGDYEAYEEADDDVEMEE</sequence>
<evidence type="ECO:0000313" key="2">
    <source>
        <dbReference type="EMBL" id="KAF6795031.1"/>
    </source>
</evidence>
<proteinExistence type="predicted"/>
<evidence type="ECO:0000256" key="1">
    <source>
        <dbReference type="SAM" id="MobiDB-lite"/>
    </source>
</evidence>
<protein>
    <submittedName>
        <fullName evidence="2">Uncharacterized protein</fullName>
    </submittedName>
</protein>
<comment type="caution">
    <text evidence="2">The sequence shown here is derived from an EMBL/GenBank/DDBJ whole genome shotgun (WGS) entry which is preliminary data.</text>
</comment>
<evidence type="ECO:0000313" key="3">
    <source>
        <dbReference type="Proteomes" id="UP000652219"/>
    </source>
</evidence>
<reference evidence="2 3" key="1">
    <citation type="journal article" date="2020" name="Phytopathology">
        <title>Genome Sequence Resources of Colletotrichum truncatum, C. plurivorum, C. musicola, and C. sojae: Four Species Pathogenic to Soybean (Glycine max).</title>
        <authorList>
            <person name="Rogerio F."/>
            <person name="Boufleur T.R."/>
            <person name="Ciampi-Guillardi M."/>
            <person name="Sukno S.A."/>
            <person name="Thon M.R."/>
            <person name="Massola Junior N.S."/>
            <person name="Baroncelli R."/>
        </authorList>
    </citation>
    <scope>NUCLEOTIDE SEQUENCE [LARGE SCALE GENOMIC DNA]</scope>
    <source>
        <strain evidence="2 3">LFN0009</strain>
    </source>
</reference>
<dbReference type="Proteomes" id="UP000652219">
    <property type="component" value="Unassembled WGS sequence"/>
</dbReference>
<gene>
    <name evidence="2" type="ORF">CSOJ01_13518</name>
</gene>